<dbReference type="AlphaFoldDB" id="A0A4T2C3T1"/>
<feature type="signal peptide" evidence="3">
    <location>
        <begin position="1"/>
        <end position="30"/>
    </location>
</feature>
<sequence length="622" mass="64040">MAIRSIVRRAAAAALVAGVLALAGGGAANAAVPGAAGAAAPLSAVRGDANSFDFTSYHGDFTLGRDSAGHSTLSTVETFVAQFPAGDQNHGIQRAIPEKYDGHPTEVNIVSVTDGAGHPRSFTTDSQSGLLLVTVADANFVHGAQTYEFTYTQTNVTKFFADTNDDEFYWDTNGTAWKQPFTSATATVHVPAALASNLTGKNACYRGVTGSTNTCDIQVGTDSAAGGSVVTTASQALGIGENVTVVVGFTAGTFTARDDSFFASGAAIAELVFVTLAVLAAVGAMAYRLTALKDGAGRPTIIAEYTPPKGVNLLLASAVYKQSDRAPAASFVSLAVRGNIQIVEQQNDGRGAKTYWLRLVGVQGLDDTELALARVLFGDTLTPGAWKQLERHDTALSSGISSLVQSTKRLAVTEGYVRGGVGLFSGLFVVAAVVMAGLAFFMFTLAVNGDYGGAVPYVLLALAALSVVVAFVAGTKKPLTPKGAELRDYIKGLELYIRLAEKDRFAMLQSPEGALKTQVSAPDRGQVVKIYEKLLPYAVLLNLETEWSQVLGTYYENLGTQPAWYGGNVGAFNAAFFVASIGSLSNVVDSSLAASTQSSSFGGSGGGGFSGGGGGGGGGGGV</sequence>
<keyword evidence="7" id="KW-1185">Reference proteome</keyword>
<evidence type="ECO:0000313" key="6">
    <source>
        <dbReference type="EMBL" id="TIH38707.1"/>
    </source>
</evidence>
<evidence type="ECO:0000256" key="3">
    <source>
        <dbReference type="SAM" id="SignalP"/>
    </source>
</evidence>
<evidence type="ECO:0000259" key="5">
    <source>
        <dbReference type="Pfam" id="PF20990"/>
    </source>
</evidence>
<keyword evidence="3" id="KW-0732">Signal</keyword>
<feature type="compositionally biased region" description="Gly residues" evidence="1">
    <location>
        <begin position="602"/>
        <end position="622"/>
    </location>
</feature>
<dbReference type="InterPro" id="IPR048389">
    <property type="entry name" value="YciQ-like_C"/>
</dbReference>
<keyword evidence="2" id="KW-0472">Membrane</keyword>
<dbReference type="Pfam" id="PF09972">
    <property type="entry name" value="DUF2207"/>
    <property type="match status" value="1"/>
</dbReference>
<accession>A0A4T2C3T1</accession>
<protein>
    <submittedName>
        <fullName evidence="6">DUF2207 domain-containing protein</fullName>
    </submittedName>
</protein>
<dbReference type="InterPro" id="IPR018702">
    <property type="entry name" value="DUF2207"/>
</dbReference>
<evidence type="ECO:0000256" key="1">
    <source>
        <dbReference type="SAM" id="MobiDB-lite"/>
    </source>
</evidence>
<comment type="caution">
    <text evidence="6">The sequence shown here is derived from an EMBL/GenBank/DDBJ whole genome shotgun (WGS) entry which is preliminary data.</text>
</comment>
<keyword evidence="2" id="KW-0812">Transmembrane</keyword>
<dbReference type="Proteomes" id="UP000306192">
    <property type="component" value="Unassembled WGS sequence"/>
</dbReference>
<reference evidence="6 7" key="1">
    <citation type="journal article" date="2019" name="Microorganisms">
        <title>Systematic Affiliation and Genome Analysis of Subtercola vilae DB165(T) with Particular Emphasis on Cold Adaptation of an Isolate from a High-Altitude Cold Volcano Lake.</title>
        <authorList>
            <person name="Villalobos A.S."/>
            <person name="Wiese J."/>
            <person name="Imhoff J.F."/>
            <person name="Dorador C."/>
            <person name="Keller A."/>
            <person name="Hentschel U."/>
        </authorList>
    </citation>
    <scope>NUCLEOTIDE SEQUENCE [LARGE SCALE GENOMIC DNA]</scope>
    <source>
        <strain evidence="6 7">DB165</strain>
    </source>
</reference>
<evidence type="ECO:0000256" key="2">
    <source>
        <dbReference type="SAM" id="Phobius"/>
    </source>
</evidence>
<feature type="chain" id="PRO_5020715658" evidence="3">
    <location>
        <begin position="31"/>
        <end position="622"/>
    </location>
</feature>
<dbReference type="RefSeq" id="WP_136641443.1">
    <property type="nucleotide sequence ID" value="NZ_QYRT01000008.1"/>
</dbReference>
<feature type="domain" description="DUF2207" evidence="4">
    <location>
        <begin position="72"/>
        <end position="248"/>
    </location>
</feature>
<dbReference type="Pfam" id="PF20990">
    <property type="entry name" value="DUF2207_C"/>
    <property type="match status" value="1"/>
</dbReference>
<dbReference type="OrthoDB" id="4973253at2"/>
<dbReference type="EMBL" id="QYRT01000008">
    <property type="protein sequence ID" value="TIH38707.1"/>
    <property type="molecule type" value="Genomic_DNA"/>
</dbReference>
<evidence type="ECO:0000313" key="7">
    <source>
        <dbReference type="Proteomes" id="UP000306192"/>
    </source>
</evidence>
<keyword evidence="2" id="KW-1133">Transmembrane helix</keyword>
<proteinExistence type="predicted"/>
<evidence type="ECO:0000259" key="4">
    <source>
        <dbReference type="Pfam" id="PF09972"/>
    </source>
</evidence>
<feature type="region of interest" description="Disordered" evidence="1">
    <location>
        <begin position="599"/>
        <end position="622"/>
    </location>
</feature>
<feature type="transmembrane region" description="Helical" evidence="2">
    <location>
        <begin position="261"/>
        <end position="287"/>
    </location>
</feature>
<feature type="transmembrane region" description="Helical" evidence="2">
    <location>
        <begin position="416"/>
        <end position="442"/>
    </location>
</feature>
<gene>
    <name evidence="6" type="ORF">D4765_06340</name>
</gene>
<organism evidence="6 7">
    <name type="scientific">Subtercola vilae</name>
    <dbReference type="NCBI Taxonomy" id="2056433"/>
    <lineage>
        <taxon>Bacteria</taxon>
        <taxon>Bacillati</taxon>
        <taxon>Actinomycetota</taxon>
        <taxon>Actinomycetes</taxon>
        <taxon>Micrococcales</taxon>
        <taxon>Microbacteriaceae</taxon>
        <taxon>Subtercola</taxon>
    </lineage>
</organism>
<feature type="domain" description="Predicted membrane protein YciQ-like C-terminal" evidence="5">
    <location>
        <begin position="304"/>
        <end position="550"/>
    </location>
</feature>
<feature type="transmembrane region" description="Helical" evidence="2">
    <location>
        <begin position="454"/>
        <end position="473"/>
    </location>
</feature>
<name>A0A4T2C3T1_9MICO</name>